<dbReference type="EMBL" id="JBEHZE010000001">
    <property type="protein sequence ID" value="MEX6632294.1"/>
    <property type="molecule type" value="Genomic_DNA"/>
</dbReference>
<dbReference type="RefSeq" id="WP_369312220.1">
    <property type="nucleotide sequence ID" value="NZ_JBEHZE010000001.1"/>
</dbReference>
<dbReference type="InterPro" id="IPR015424">
    <property type="entry name" value="PyrdxlP-dep_Trfase"/>
</dbReference>
<keyword evidence="5 7" id="KW-0808">Transferase</keyword>
<dbReference type="Proteomes" id="UP001560685">
    <property type="component" value="Unassembled WGS sequence"/>
</dbReference>
<comment type="cofactor">
    <cofactor evidence="1 7">
        <name>pyridoxal 5'-phosphate</name>
        <dbReference type="ChEBI" id="CHEBI:597326"/>
    </cofactor>
</comment>
<evidence type="ECO:0000256" key="5">
    <source>
        <dbReference type="ARBA" id="ARBA00022679"/>
    </source>
</evidence>
<sequence length="397" mass="42765">MFADAKPVPPDAILGLSIAYAADTRSDKIDLGVGVYRTIEGQTPVMAAVKKAEGFVLENQDSKRYTPPEGAPGFTDRILKLVFDENSPTIQMGRAAAVQAPGGCGALRLAADLLKRFGAKTISTGAPTWANHKPLMGAAGYEIKMLPYYDAASSSIDFDAYVSAVKKLGPDDVLLIHNCCHNPTGADLTEAQIDILADMAKEQKFFPLIDAAYHGFAKNLDADAYMIRKFAETVPETLITYSCSKNFGLYRERVGALIVVSENAERATAIKSHALNIARANYSMPPAHGGAIVSEILGSDDLTKMWREELDAMASEVRGNRKLLVAEAEKAGLGNRLSYIADQHGMFSLLPLSDEEVLKIRVDHGVYIVGGGRINMCGVNHTNVERLVAAFKAVSQG</sequence>
<evidence type="ECO:0000259" key="8">
    <source>
        <dbReference type="Pfam" id="PF00155"/>
    </source>
</evidence>
<evidence type="ECO:0000256" key="4">
    <source>
        <dbReference type="ARBA" id="ARBA00022576"/>
    </source>
</evidence>
<dbReference type="SUPFAM" id="SSF53383">
    <property type="entry name" value="PLP-dependent transferases"/>
    <property type="match status" value="1"/>
</dbReference>
<dbReference type="InterPro" id="IPR004838">
    <property type="entry name" value="NHTrfase_class1_PyrdxlP-BS"/>
</dbReference>
<dbReference type="InterPro" id="IPR015422">
    <property type="entry name" value="PyrdxlP-dep_Trfase_small"/>
</dbReference>
<keyword evidence="4 7" id="KW-0032">Aminotransferase</keyword>
<dbReference type="InterPro" id="IPR015421">
    <property type="entry name" value="PyrdxlP-dep_Trfase_major"/>
</dbReference>
<evidence type="ECO:0000313" key="9">
    <source>
        <dbReference type="EMBL" id="MEX6632294.1"/>
    </source>
</evidence>
<dbReference type="PROSITE" id="PS00105">
    <property type="entry name" value="AA_TRANSFER_CLASS_1"/>
    <property type="match status" value="1"/>
</dbReference>
<comment type="subunit">
    <text evidence="3">Homodimer.</text>
</comment>
<dbReference type="PANTHER" id="PTHR11879:SF22">
    <property type="entry name" value="ASPARTATE AMINOTRANSFERASE, MITOCHONDRIAL"/>
    <property type="match status" value="1"/>
</dbReference>
<comment type="caution">
    <text evidence="9">The sequence shown here is derived from an EMBL/GenBank/DDBJ whole genome shotgun (WGS) entry which is preliminary data.</text>
</comment>
<accession>A0ABV3Z2N3</accession>
<comment type="similarity">
    <text evidence="2 7">Belongs to the class-I pyridoxal-phosphate-dependent aminotransferase family.</text>
</comment>
<evidence type="ECO:0000313" key="10">
    <source>
        <dbReference type="Proteomes" id="UP001560685"/>
    </source>
</evidence>
<dbReference type="EC" id="2.6.1.-" evidence="7"/>
<organism evidence="9 10">
    <name type="scientific">Hyphococcus lacteus</name>
    <dbReference type="NCBI Taxonomy" id="3143536"/>
    <lineage>
        <taxon>Bacteria</taxon>
        <taxon>Pseudomonadati</taxon>
        <taxon>Pseudomonadota</taxon>
        <taxon>Alphaproteobacteria</taxon>
        <taxon>Parvularculales</taxon>
        <taxon>Parvularculaceae</taxon>
        <taxon>Hyphococcus</taxon>
    </lineage>
</organism>
<dbReference type="NCBIfam" id="NF006719">
    <property type="entry name" value="PRK09257.1"/>
    <property type="match status" value="1"/>
</dbReference>
<evidence type="ECO:0000256" key="7">
    <source>
        <dbReference type="RuleBase" id="RU000481"/>
    </source>
</evidence>
<dbReference type="CDD" id="cd00609">
    <property type="entry name" value="AAT_like"/>
    <property type="match status" value="1"/>
</dbReference>
<evidence type="ECO:0000256" key="1">
    <source>
        <dbReference type="ARBA" id="ARBA00001933"/>
    </source>
</evidence>
<proteinExistence type="inferred from homology"/>
<reference evidence="9 10" key="1">
    <citation type="submission" date="2024-05" db="EMBL/GenBank/DDBJ databases">
        <title>Three bacterial strains, DH-69, EH-24, and ECK-19 isolated from coastal sediments.</title>
        <authorList>
            <person name="Ye Y.-Q."/>
            <person name="Du Z.-J."/>
        </authorList>
    </citation>
    <scope>NUCLEOTIDE SEQUENCE [LARGE SCALE GENOMIC DNA]</scope>
    <source>
        <strain evidence="9 10">ECK-19</strain>
    </source>
</reference>
<evidence type="ECO:0000256" key="3">
    <source>
        <dbReference type="ARBA" id="ARBA00011738"/>
    </source>
</evidence>
<dbReference type="Gene3D" id="3.90.1150.10">
    <property type="entry name" value="Aspartate Aminotransferase, domain 1"/>
    <property type="match status" value="1"/>
</dbReference>
<dbReference type="InterPro" id="IPR000796">
    <property type="entry name" value="Asp_trans"/>
</dbReference>
<dbReference type="PRINTS" id="PR00799">
    <property type="entry name" value="TRANSAMINASE"/>
</dbReference>
<gene>
    <name evidence="9" type="ORF">ABFZ84_01915</name>
</gene>
<evidence type="ECO:0000256" key="2">
    <source>
        <dbReference type="ARBA" id="ARBA00007441"/>
    </source>
</evidence>
<feature type="domain" description="Aminotransferase class I/classII large" evidence="8">
    <location>
        <begin position="27"/>
        <end position="391"/>
    </location>
</feature>
<dbReference type="PANTHER" id="PTHR11879">
    <property type="entry name" value="ASPARTATE AMINOTRANSFERASE"/>
    <property type="match status" value="1"/>
</dbReference>
<dbReference type="InterPro" id="IPR004839">
    <property type="entry name" value="Aminotransferase_I/II_large"/>
</dbReference>
<evidence type="ECO:0000256" key="6">
    <source>
        <dbReference type="ARBA" id="ARBA00022898"/>
    </source>
</evidence>
<dbReference type="Pfam" id="PF00155">
    <property type="entry name" value="Aminotran_1_2"/>
    <property type="match status" value="1"/>
</dbReference>
<protein>
    <recommendedName>
        <fullName evidence="7">Aminotransferase</fullName>
        <ecNumber evidence="7">2.6.1.-</ecNumber>
    </recommendedName>
</protein>
<keyword evidence="10" id="KW-1185">Reference proteome</keyword>
<dbReference type="Gene3D" id="3.40.640.10">
    <property type="entry name" value="Type I PLP-dependent aspartate aminotransferase-like (Major domain)"/>
    <property type="match status" value="1"/>
</dbReference>
<name>A0ABV3Z2N3_9PROT</name>
<dbReference type="GO" id="GO:0008483">
    <property type="term" value="F:transaminase activity"/>
    <property type="evidence" value="ECO:0007669"/>
    <property type="project" value="UniProtKB-KW"/>
</dbReference>
<keyword evidence="6" id="KW-0663">Pyridoxal phosphate</keyword>